<comment type="function">
    <text evidence="1">Core subunit of the mitochondrial membrane respiratory chain NADH dehydrogenase (Complex I) that is believed to belong to the minimal assembly required for catalysis. Complex I functions in the transfer of electrons from NADH to the respiratory chain. The immediate electron acceptor for the enzyme is believed to be ubiquinone.</text>
</comment>
<feature type="transmembrane region" description="Helical" evidence="7">
    <location>
        <begin position="298"/>
        <end position="319"/>
    </location>
</feature>
<evidence type="ECO:0000256" key="1">
    <source>
        <dbReference type="ARBA" id="ARBA00003257"/>
    </source>
</evidence>
<evidence type="ECO:0000256" key="6">
    <source>
        <dbReference type="ARBA" id="ARBA00023136"/>
    </source>
</evidence>
<keyword evidence="7" id="KW-0249">Electron transport</keyword>
<comment type="subcellular location">
    <subcellularLocation>
        <location evidence="2">Membrane</location>
        <topology evidence="2">Multi-pass membrane protein</topology>
    </subcellularLocation>
    <subcellularLocation>
        <location evidence="7">Mitochondrion membrane</location>
        <topology evidence="7">Multi-pass membrane protein</topology>
    </subcellularLocation>
</comment>
<reference evidence="10" key="1">
    <citation type="submission" date="2017-05" db="EMBL/GenBank/DDBJ databases">
        <authorList>
            <person name="Song R."/>
            <person name="Chenine A.L."/>
            <person name="Ruprecht R.M."/>
        </authorList>
    </citation>
    <scope>NUCLEOTIDE SEQUENCE</scope>
    <source>
        <strain evidence="10">NRRL Y-17665</strain>
    </source>
</reference>
<keyword evidence="7" id="KW-0520">NAD</keyword>
<evidence type="ECO:0000259" key="9">
    <source>
        <dbReference type="Pfam" id="PF00361"/>
    </source>
</evidence>
<name>A0A291F814_9ASCO</name>
<keyword evidence="8" id="KW-0732">Signal</keyword>
<feature type="transmembrane region" description="Helical" evidence="7">
    <location>
        <begin position="105"/>
        <end position="123"/>
    </location>
</feature>
<dbReference type="EMBL" id="MF163266">
    <property type="protein sequence ID" value="ATG28315.1"/>
    <property type="molecule type" value="Genomic_DNA"/>
</dbReference>
<keyword evidence="7" id="KW-0679">Respiratory chain</keyword>
<gene>
    <name evidence="10" type="primary">nad4</name>
</gene>
<feature type="transmembrane region" description="Helical" evidence="7">
    <location>
        <begin position="80"/>
        <end position="98"/>
    </location>
</feature>
<dbReference type="GO" id="GO:0048039">
    <property type="term" value="F:ubiquinone binding"/>
    <property type="evidence" value="ECO:0007669"/>
    <property type="project" value="TreeGrafter"/>
</dbReference>
<keyword evidence="7 10" id="KW-0496">Mitochondrion</keyword>
<feature type="transmembrane region" description="Helical" evidence="7">
    <location>
        <begin position="135"/>
        <end position="155"/>
    </location>
</feature>
<feature type="signal peptide" evidence="8">
    <location>
        <begin position="1"/>
        <end position="16"/>
    </location>
</feature>
<keyword evidence="7" id="KW-0830">Ubiquinone</keyword>
<dbReference type="GO" id="GO:0008137">
    <property type="term" value="F:NADH dehydrogenase (ubiquinone) activity"/>
    <property type="evidence" value="ECO:0007669"/>
    <property type="project" value="UniProtKB-UniRule"/>
</dbReference>
<evidence type="ECO:0000256" key="2">
    <source>
        <dbReference type="ARBA" id="ARBA00004141"/>
    </source>
</evidence>
<dbReference type="InterPro" id="IPR010227">
    <property type="entry name" value="NADH_Q_OxRdtase_chainM/4"/>
</dbReference>
<dbReference type="PANTHER" id="PTHR43507:SF1">
    <property type="entry name" value="NADH-UBIQUINONE OXIDOREDUCTASE CHAIN 4"/>
    <property type="match status" value="1"/>
</dbReference>
<dbReference type="EC" id="7.1.1.2" evidence="7"/>
<feature type="transmembrane region" description="Helical" evidence="7">
    <location>
        <begin position="55"/>
        <end position="74"/>
    </location>
</feature>
<comment type="catalytic activity">
    <reaction evidence="7">
        <text>a ubiquinone + NADH + 5 H(+)(in) = a ubiquinol + NAD(+) + 4 H(+)(out)</text>
        <dbReference type="Rhea" id="RHEA:29091"/>
        <dbReference type="Rhea" id="RHEA-COMP:9565"/>
        <dbReference type="Rhea" id="RHEA-COMP:9566"/>
        <dbReference type="ChEBI" id="CHEBI:15378"/>
        <dbReference type="ChEBI" id="CHEBI:16389"/>
        <dbReference type="ChEBI" id="CHEBI:17976"/>
        <dbReference type="ChEBI" id="CHEBI:57540"/>
        <dbReference type="ChEBI" id="CHEBI:57945"/>
        <dbReference type="EC" id="7.1.1.2"/>
    </reaction>
</comment>
<dbReference type="InterPro" id="IPR003918">
    <property type="entry name" value="NADH_UbQ_OxRdtase"/>
</dbReference>
<keyword evidence="10" id="KW-0560">Oxidoreductase</keyword>
<dbReference type="PANTHER" id="PTHR43507">
    <property type="entry name" value="NADH-UBIQUINONE OXIDOREDUCTASE CHAIN 4"/>
    <property type="match status" value="1"/>
</dbReference>
<keyword evidence="7" id="KW-0813">Transport</keyword>
<keyword evidence="5 7" id="KW-1133">Transmembrane helix</keyword>
<feature type="transmembrane region" description="Helical" evidence="7">
    <location>
        <begin position="269"/>
        <end position="286"/>
    </location>
</feature>
<dbReference type="GO" id="GO:0015990">
    <property type="term" value="P:electron transport coupled proton transport"/>
    <property type="evidence" value="ECO:0007669"/>
    <property type="project" value="TreeGrafter"/>
</dbReference>
<feature type="chain" id="PRO_5012019038" description="NADH-ubiquinone oxidoreductase chain 4" evidence="8">
    <location>
        <begin position="17"/>
        <end position="456"/>
    </location>
</feature>
<dbReference type="GO" id="GO:0031966">
    <property type="term" value="C:mitochondrial membrane"/>
    <property type="evidence" value="ECO:0007669"/>
    <property type="project" value="UniProtKB-SubCell"/>
</dbReference>
<dbReference type="GO" id="GO:0003954">
    <property type="term" value="F:NADH dehydrogenase activity"/>
    <property type="evidence" value="ECO:0007669"/>
    <property type="project" value="TreeGrafter"/>
</dbReference>
<dbReference type="PRINTS" id="PR01437">
    <property type="entry name" value="NUOXDRDTASE4"/>
</dbReference>
<evidence type="ECO:0000256" key="7">
    <source>
        <dbReference type="RuleBase" id="RU003297"/>
    </source>
</evidence>
<evidence type="ECO:0000256" key="3">
    <source>
        <dbReference type="ARBA" id="ARBA00009025"/>
    </source>
</evidence>
<comment type="function">
    <text evidence="7">Core subunit of the mitochondrial membrane respiratory chain NADH dehydrogenase (Complex I) which catalyzes electron transfer from NADH through the respiratory chain, using ubiquinone as an electron acceptor. Essential for the catalytic activity and assembly of complex I.</text>
</comment>
<feature type="transmembrane region" description="Helical" evidence="7">
    <location>
        <begin position="208"/>
        <end position="227"/>
    </location>
</feature>
<feature type="transmembrane region" description="Helical" evidence="7">
    <location>
        <begin position="239"/>
        <end position="257"/>
    </location>
</feature>
<keyword evidence="4 7" id="KW-0812">Transmembrane</keyword>
<feature type="transmembrane region" description="Helical" evidence="7">
    <location>
        <begin position="420"/>
        <end position="444"/>
    </location>
</feature>
<geneLocation type="mitochondrion" evidence="10"/>
<evidence type="ECO:0000256" key="8">
    <source>
        <dbReference type="SAM" id="SignalP"/>
    </source>
</evidence>
<keyword evidence="6 7" id="KW-0472">Membrane</keyword>
<proteinExistence type="inferred from homology"/>
<accession>A0A291F814</accession>
<dbReference type="GO" id="GO:0042773">
    <property type="term" value="P:ATP synthesis coupled electron transport"/>
    <property type="evidence" value="ECO:0007669"/>
    <property type="project" value="InterPro"/>
</dbReference>
<dbReference type="RefSeq" id="YP_009437728.1">
    <property type="nucleotide sequence ID" value="NC_036103.1"/>
</dbReference>
<feature type="domain" description="NADH:quinone oxidoreductase/Mrp antiporter transmembrane" evidence="9">
    <location>
        <begin position="100"/>
        <end position="385"/>
    </location>
</feature>
<dbReference type="InterPro" id="IPR001750">
    <property type="entry name" value="ND/Mrp_TM"/>
</dbReference>
<protein>
    <recommendedName>
        <fullName evidence="7">NADH-ubiquinone oxidoreductase chain 4</fullName>
        <ecNumber evidence="7">7.1.1.2</ecNumber>
    </recommendedName>
</protein>
<organism evidence="10">
    <name type="scientific">[Candida] psychrophila</name>
    <dbReference type="NCBI Taxonomy" id="45577"/>
    <lineage>
        <taxon>Eukaryota</taxon>
        <taxon>Fungi</taxon>
        <taxon>Dikarya</taxon>
        <taxon>Ascomycota</taxon>
        <taxon>Saccharomycotina</taxon>
        <taxon>Pichiomycetes</taxon>
        <taxon>Debaryomycetaceae</taxon>
        <taxon>Debaryomyces</taxon>
    </lineage>
</organism>
<evidence type="ECO:0000256" key="4">
    <source>
        <dbReference type="ARBA" id="ARBA00022692"/>
    </source>
</evidence>
<evidence type="ECO:0000256" key="5">
    <source>
        <dbReference type="ARBA" id="ARBA00022989"/>
    </source>
</evidence>
<feature type="transmembrane region" description="Helical" evidence="7">
    <location>
        <begin position="374"/>
        <end position="394"/>
    </location>
</feature>
<dbReference type="NCBIfam" id="TIGR01972">
    <property type="entry name" value="NDH_I_M"/>
    <property type="match status" value="1"/>
</dbReference>
<dbReference type="AlphaFoldDB" id="A0A291F814"/>
<dbReference type="Pfam" id="PF00361">
    <property type="entry name" value="Proton_antipo_M"/>
    <property type="match status" value="1"/>
</dbReference>
<evidence type="ECO:0000313" key="10">
    <source>
        <dbReference type="EMBL" id="ATG28315.1"/>
    </source>
</evidence>
<dbReference type="GeneID" id="34731081"/>
<sequence length="456" mass="51269">MTMLFLIFSGLTSVTSRLVNSLSKHMFTVASMLMAMPTLYDWGEMDVYYTTDGMADVLMLLTMYILPLSMMSNWNNMKSTLYFELVLNLGMMLLINFMCQDMTSFYMYFEASLAPLFVLMGLYGAANRDKAADYVLIYTLFSSLFMLLAMALYEVMLDNTDYQATSLLVLSLDLQCILFLAMSMGMAVKTPLAPLHTWLPVVHSESPLAGSMLLAGMMLKLAMYAIIRLMLPTLSDASMLYTPFVYVMCVMTMIYTSMMTLRQTDLKVIIAYSSMSHMAVCVLGILSNSMTGMTGSLVLCMAHGFVSPGLFMIVGGMLYDRYHNRLIYYYQGLMSYMPYLSVYFIMLSFCNMGTPLSINFMGEMLSITGAMSRAPILGALAALSVLLSACYQMKLTNRLTGGIKTPYVSLTSDCTYRETVLMISLIVPTIFLGFFPSWLMDFLWDAPSLLYMFMVF</sequence>
<feature type="transmembrane region" description="Helical" evidence="7">
    <location>
        <begin position="339"/>
        <end position="362"/>
    </location>
</feature>
<comment type="similarity">
    <text evidence="3 7">Belongs to the complex I subunit 4 family.</text>
</comment>
<feature type="transmembrane region" description="Helical" evidence="7">
    <location>
        <begin position="167"/>
        <end position="188"/>
    </location>
</feature>
<feature type="transmembrane region" description="Helical" evidence="7">
    <location>
        <begin position="26"/>
        <end position="43"/>
    </location>
</feature>